<reference evidence="3" key="2">
    <citation type="submission" date="2019-06" db="EMBL/GenBank/DDBJ databases">
        <title>Co-occurence of chitin degradation, pigmentation and bioactivity in marine Pseudoalteromonas.</title>
        <authorList>
            <person name="Sonnenschein E.C."/>
            <person name="Bech P.K."/>
        </authorList>
    </citation>
    <scope>NUCLEOTIDE SEQUENCE [LARGE SCALE GENOMIC DNA]</scope>
    <source>
        <strain evidence="3">S3895</strain>
    </source>
</reference>
<feature type="signal peptide" evidence="1">
    <location>
        <begin position="1"/>
        <end position="25"/>
    </location>
</feature>
<name>A0ABY2VXS2_9GAMM</name>
<comment type="caution">
    <text evidence="2">The sequence shown here is derived from an EMBL/GenBank/DDBJ whole genome shotgun (WGS) entry which is preliminary data.</text>
</comment>
<sequence>MTHHQRKWAAACFAIASLSSGYTVAQSEAPNSQSVSEPTNITSLWASPVSCHIDPSALSRAIYNSR</sequence>
<keyword evidence="3" id="KW-1185">Reference proteome</keyword>
<protein>
    <submittedName>
        <fullName evidence="2">Uncharacterized protein</fullName>
    </submittedName>
</protein>
<reference evidence="2 3" key="1">
    <citation type="submission" date="2018-01" db="EMBL/GenBank/DDBJ databases">
        <authorList>
            <person name="Paulsen S."/>
            <person name="Gram L.K."/>
        </authorList>
    </citation>
    <scope>NUCLEOTIDE SEQUENCE [LARGE SCALE GENOMIC DNA]</scope>
    <source>
        <strain evidence="2 3">S3895</strain>
    </source>
</reference>
<dbReference type="RefSeq" id="WP_138675614.1">
    <property type="nucleotide sequence ID" value="NZ_PNBW01000047.1"/>
</dbReference>
<dbReference type="EMBL" id="PNBW01000047">
    <property type="protein sequence ID" value="TMO74567.1"/>
    <property type="molecule type" value="Genomic_DNA"/>
</dbReference>
<gene>
    <name evidence="2" type="ORF">CWC20_10040</name>
</gene>
<organism evidence="2 3">
    <name type="scientific">Pseudoalteromonas aurantia</name>
    <dbReference type="NCBI Taxonomy" id="43654"/>
    <lineage>
        <taxon>Bacteria</taxon>
        <taxon>Pseudomonadati</taxon>
        <taxon>Pseudomonadota</taxon>
        <taxon>Gammaproteobacteria</taxon>
        <taxon>Alteromonadales</taxon>
        <taxon>Pseudoalteromonadaceae</taxon>
        <taxon>Pseudoalteromonas</taxon>
    </lineage>
</organism>
<accession>A0ABY2VXS2</accession>
<dbReference type="Proteomes" id="UP000307164">
    <property type="component" value="Unassembled WGS sequence"/>
</dbReference>
<evidence type="ECO:0000313" key="2">
    <source>
        <dbReference type="EMBL" id="TMO74567.1"/>
    </source>
</evidence>
<feature type="chain" id="PRO_5047153845" evidence="1">
    <location>
        <begin position="26"/>
        <end position="66"/>
    </location>
</feature>
<evidence type="ECO:0000313" key="3">
    <source>
        <dbReference type="Proteomes" id="UP000307164"/>
    </source>
</evidence>
<evidence type="ECO:0000256" key="1">
    <source>
        <dbReference type="SAM" id="SignalP"/>
    </source>
</evidence>
<proteinExistence type="predicted"/>
<keyword evidence="1" id="KW-0732">Signal</keyword>